<dbReference type="PANTHER" id="PTHR23321:SF26">
    <property type="entry name" value="SMALL RIBOSOMAL SUBUNIT PROTEIN US15M"/>
    <property type="match status" value="1"/>
</dbReference>
<dbReference type="Pfam" id="PF00312">
    <property type="entry name" value="Ribosomal_S15"/>
    <property type="match status" value="1"/>
</dbReference>
<reference evidence="5" key="1">
    <citation type="submission" date="2021-01" db="EMBL/GenBank/DDBJ databases">
        <authorList>
            <person name="Corre E."/>
            <person name="Pelletier E."/>
            <person name="Niang G."/>
            <person name="Scheremetjew M."/>
            <person name="Finn R."/>
            <person name="Kale V."/>
            <person name="Holt S."/>
            <person name="Cochrane G."/>
            <person name="Meng A."/>
            <person name="Brown T."/>
            <person name="Cohen L."/>
        </authorList>
    </citation>
    <scope>NUCLEOTIDE SEQUENCE</scope>
    <source>
        <strain evidence="5">Isolate 1302-5</strain>
    </source>
</reference>
<dbReference type="AlphaFoldDB" id="A0A7S4JXN5"/>
<dbReference type="SMART" id="SM01387">
    <property type="entry name" value="Ribosomal_S15"/>
    <property type="match status" value="1"/>
</dbReference>
<comment type="similarity">
    <text evidence="1 4">Belongs to the universal ribosomal protein uS15 family.</text>
</comment>
<proteinExistence type="inferred from homology"/>
<dbReference type="GO" id="GO:0005737">
    <property type="term" value="C:cytoplasm"/>
    <property type="evidence" value="ECO:0007669"/>
    <property type="project" value="UniProtKB-ARBA"/>
</dbReference>
<dbReference type="PROSITE" id="PS00362">
    <property type="entry name" value="RIBOSOMAL_S15"/>
    <property type="match status" value="1"/>
</dbReference>
<organism evidence="5">
    <name type="scientific">Odontella aurita</name>
    <dbReference type="NCBI Taxonomy" id="265563"/>
    <lineage>
        <taxon>Eukaryota</taxon>
        <taxon>Sar</taxon>
        <taxon>Stramenopiles</taxon>
        <taxon>Ochrophyta</taxon>
        <taxon>Bacillariophyta</taxon>
        <taxon>Mediophyceae</taxon>
        <taxon>Biddulphiophycidae</taxon>
        <taxon>Eupodiscales</taxon>
        <taxon>Odontellaceae</taxon>
        <taxon>Odontella</taxon>
    </lineage>
</organism>
<accession>A0A7S4JXN5</accession>
<dbReference type="GO" id="GO:0005840">
    <property type="term" value="C:ribosome"/>
    <property type="evidence" value="ECO:0007669"/>
    <property type="project" value="UniProtKB-KW"/>
</dbReference>
<dbReference type="InterPro" id="IPR009068">
    <property type="entry name" value="uS15_NS1_RNA-bd_sf"/>
</dbReference>
<dbReference type="NCBIfam" id="TIGR00952">
    <property type="entry name" value="S15_bact"/>
    <property type="match status" value="1"/>
</dbReference>
<gene>
    <name evidence="5" type="ORF">OAUR00152_LOCUS35149</name>
</gene>
<protein>
    <recommendedName>
        <fullName evidence="6">30S ribosomal protein S15</fullName>
    </recommendedName>
</protein>
<dbReference type="InterPro" id="IPR005290">
    <property type="entry name" value="Ribosomal_uS15_bac-type"/>
</dbReference>
<dbReference type="GO" id="GO:0003735">
    <property type="term" value="F:structural constituent of ribosome"/>
    <property type="evidence" value="ECO:0007669"/>
    <property type="project" value="InterPro"/>
</dbReference>
<keyword evidence="2 4" id="KW-0689">Ribosomal protein</keyword>
<dbReference type="InterPro" id="IPR000589">
    <property type="entry name" value="Ribosomal_uS15"/>
</dbReference>
<name>A0A7S4JXN5_9STRA</name>
<evidence type="ECO:0000313" key="5">
    <source>
        <dbReference type="EMBL" id="CAE2276486.1"/>
    </source>
</evidence>
<evidence type="ECO:0008006" key="6">
    <source>
        <dbReference type="Google" id="ProtNLM"/>
    </source>
</evidence>
<dbReference type="SUPFAM" id="SSF47060">
    <property type="entry name" value="S15/NS1 RNA-binding domain"/>
    <property type="match status" value="1"/>
</dbReference>
<dbReference type="Gene3D" id="1.10.287.10">
    <property type="entry name" value="S15/NS1, RNA-binding"/>
    <property type="match status" value="1"/>
</dbReference>
<dbReference type="GO" id="GO:1990904">
    <property type="term" value="C:ribonucleoprotein complex"/>
    <property type="evidence" value="ECO:0007669"/>
    <property type="project" value="UniProtKB-KW"/>
</dbReference>
<keyword evidence="3 4" id="KW-0687">Ribonucleoprotein</keyword>
<dbReference type="PANTHER" id="PTHR23321">
    <property type="entry name" value="RIBOSOMAL PROTEIN S15, BACTERIAL AND ORGANELLAR"/>
    <property type="match status" value="1"/>
</dbReference>
<dbReference type="CDD" id="cd00353">
    <property type="entry name" value="Ribosomal_S15p_S13e"/>
    <property type="match status" value="1"/>
</dbReference>
<sequence length="241" mass="27823">MSSTLLMRATAQCRPSAFSLFAFGTNLPSFRAVAVASSIPNPMCTVQLIQTREKSKTKQREHRKIKKAARARRIELGIERTKPQNYIPKDAPVVNSISREELSRESAEFDKTASEEMKSKIQSQGELLRFGFTGLEMSDRVRKLFELTNGNQREIIRAQKQRGMELFQRRPGDTGSSAVQVIALTTRIQQMQTHLAKHKKDKSSKRGLDRMYVRRRKLLDYMERKEFDDYRKVVKTLGLIR</sequence>
<dbReference type="HAMAP" id="MF_01343_B">
    <property type="entry name" value="Ribosomal_uS15_B"/>
    <property type="match status" value="1"/>
</dbReference>
<dbReference type="EMBL" id="HBKQ01050937">
    <property type="protein sequence ID" value="CAE2276486.1"/>
    <property type="molecule type" value="Transcribed_RNA"/>
</dbReference>
<evidence type="ECO:0000256" key="4">
    <source>
        <dbReference type="RuleBase" id="RU003919"/>
    </source>
</evidence>
<evidence type="ECO:0000256" key="3">
    <source>
        <dbReference type="ARBA" id="ARBA00023274"/>
    </source>
</evidence>
<dbReference type="GO" id="GO:0006412">
    <property type="term" value="P:translation"/>
    <property type="evidence" value="ECO:0007669"/>
    <property type="project" value="InterPro"/>
</dbReference>
<evidence type="ECO:0000256" key="1">
    <source>
        <dbReference type="ARBA" id="ARBA00008434"/>
    </source>
</evidence>
<evidence type="ECO:0000256" key="2">
    <source>
        <dbReference type="ARBA" id="ARBA00022980"/>
    </source>
</evidence>